<evidence type="ECO:0000259" key="11">
    <source>
        <dbReference type="Pfam" id="PF02771"/>
    </source>
</evidence>
<dbReference type="PANTHER" id="PTHR43884:SF12">
    <property type="entry name" value="ISOVALERYL-COA DEHYDROGENASE, MITOCHONDRIAL-RELATED"/>
    <property type="match status" value="1"/>
</dbReference>
<dbReference type="PROSITE" id="PS00073">
    <property type="entry name" value="ACYL_COA_DH_2"/>
    <property type="match status" value="1"/>
</dbReference>
<feature type="domain" description="Acyl-CoA oxidase/dehydrogenase middle" evidence="10">
    <location>
        <begin position="129"/>
        <end position="224"/>
    </location>
</feature>
<dbReference type="Pfam" id="PF02771">
    <property type="entry name" value="Acyl-CoA_dh_N"/>
    <property type="match status" value="1"/>
</dbReference>
<evidence type="ECO:0000256" key="5">
    <source>
        <dbReference type="ARBA" id="ARBA00022630"/>
    </source>
</evidence>
<dbReference type="Pfam" id="PF00441">
    <property type="entry name" value="Acyl-CoA_dh_1"/>
    <property type="match status" value="1"/>
</dbReference>
<dbReference type="FunFam" id="2.40.110.10:FF:000001">
    <property type="entry name" value="Acyl-CoA dehydrogenase, mitochondrial"/>
    <property type="match status" value="1"/>
</dbReference>
<reference evidence="12 13" key="1">
    <citation type="submission" date="2020-08" db="EMBL/GenBank/DDBJ databases">
        <title>Sequencing the genomes of 1000 actinobacteria strains.</title>
        <authorList>
            <person name="Klenk H.-P."/>
        </authorList>
    </citation>
    <scope>NUCLEOTIDE SEQUENCE [LARGE SCALE GENOMIC DNA]</scope>
    <source>
        <strain evidence="12 13">DSM 45298</strain>
    </source>
</reference>
<evidence type="ECO:0000256" key="2">
    <source>
        <dbReference type="ARBA" id="ARBA00005109"/>
    </source>
</evidence>
<name>A0A840ERD0_9ACTN</name>
<dbReference type="InterPro" id="IPR009075">
    <property type="entry name" value="AcylCo_DH/oxidase_C"/>
</dbReference>
<dbReference type="Gene3D" id="2.40.110.10">
    <property type="entry name" value="Butyryl-CoA Dehydrogenase, subunit A, domain 2"/>
    <property type="match status" value="1"/>
</dbReference>
<dbReference type="InterPro" id="IPR013786">
    <property type="entry name" value="AcylCoA_DH/ox_N"/>
</dbReference>
<dbReference type="RefSeq" id="WP_183369314.1">
    <property type="nucleotide sequence ID" value="NZ_BAABHL010000009.1"/>
</dbReference>
<dbReference type="Gene3D" id="1.20.140.10">
    <property type="entry name" value="Butyryl-CoA Dehydrogenase, subunit A, domain 3"/>
    <property type="match status" value="1"/>
</dbReference>
<evidence type="ECO:0000313" key="12">
    <source>
        <dbReference type="EMBL" id="MBB4134091.1"/>
    </source>
</evidence>
<dbReference type="PIRSF" id="PIRSF016578">
    <property type="entry name" value="HsaA"/>
    <property type="match status" value="1"/>
</dbReference>
<accession>A0A840ERD0</accession>
<feature type="domain" description="Acyl-CoA dehydrogenase/oxidase N-terminal" evidence="11">
    <location>
        <begin position="12"/>
        <end position="123"/>
    </location>
</feature>
<keyword evidence="6 8" id="KW-0274">FAD</keyword>
<dbReference type="EMBL" id="JACIFP010000001">
    <property type="protein sequence ID" value="MBB4134091.1"/>
    <property type="molecule type" value="Genomic_DNA"/>
</dbReference>
<sequence length="392" mass="43065">MKFDSSALAMLTDEERQWQDSVQRYMDKNVRPIVADMEKAGRPPAELLEDMGKQGLLGSFAPEEYGGGGGSLMTRAILAEETARVDAGLDATLFVNISLVARHLIKRGTEEQKQKYLVPLINGTSSASICLTESHGGSNALSPKTVASKHGDEWVINGSKTFITNAPIADFFLVFARTSGEDRRARGGTCFIVDRDAEGLSTGKPFDKLSLRSSPTGEVFFNEVRVRDDQILGKVDEGFYYMLEGLDLERVFEGASNTGIGQACLDLATSYSQEREVFGQQLSEYQMTQDKIARIATGVEMSRVMFYHLVRALERGEEVTRAASILKLYSSEAAVEASREVVQILGGYGLMEEYPAARLYRDAKHHEIGAGTSEIQKIIIARETYKTAPAGL</sequence>
<proteinExistence type="inferred from homology"/>
<keyword evidence="7 8" id="KW-0560">Oxidoreductase</keyword>
<comment type="cofactor">
    <cofactor evidence="1 8">
        <name>FAD</name>
        <dbReference type="ChEBI" id="CHEBI:57692"/>
    </cofactor>
</comment>
<comment type="similarity">
    <text evidence="3 8">Belongs to the acyl-CoA dehydrogenase family.</text>
</comment>
<feature type="domain" description="Acyl-CoA dehydrogenase/oxidase C-terminal" evidence="9">
    <location>
        <begin position="236"/>
        <end position="383"/>
    </location>
</feature>
<evidence type="ECO:0000256" key="8">
    <source>
        <dbReference type="RuleBase" id="RU362125"/>
    </source>
</evidence>
<protein>
    <submittedName>
        <fullName evidence="12">Alkylation response protein AidB-like acyl-CoA dehydrogenase</fullName>
    </submittedName>
</protein>
<dbReference type="AlphaFoldDB" id="A0A840ERD0"/>
<dbReference type="SUPFAM" id="SSF47203">
    <property type="entry name" value="Acyl-CoA dehydrogenase C-terminal domain-like"/>
    <property type="match status" value="1"/>
</dbReference>
<dbReference type="GO" id="GO:0050660">
    <property type="term" value="F:flavin adenine dinucleotide binding"/>
    <property type="evidence" value="ECO:0007669"/>
    <property type="project" value="InterPro"/>
</dbReference>
<organism evidence="12 13">
    <name type="scientific">Gordonia humi</name>
    <dbReference type="NCBI Taxonomy" id="686429"/>
    <lineage>
        <taxon>Bacteria</taxon>
        <taxon>Bacillati</taxon>
        <taxon>Actinomycetota</taxon>
        <taxon>Actinomycetes</taxon>
        <taxon>Mycobacteriales</taxon>
        <taxon>Gordoniaceae</taxon>
        <taxon>Gordonia</taxon>
    </lineage>
</organism>
<evidence type="ECO:0000256" key="1">
    <source>
        <dbReference type="ARBA" id="ARBA00001974"/>
    </source>
</evidence>
<dbReference type="InterPro" id="IPR006089">
    <property type="entry name" value="Acyl-CoA_DH_CS"/>
</dbReference>
<dbReference type="GO" id="GO:0009083">
    <property type="term" value="P:branched-chain amino acid catabolic process"/>
    <property type="evidence" value="ECO:0007669"/>
    <property type="project" value="UniProtKB-KW"/>
</dbReference>
<dbReference type="Gene3D" id="1.10.540.10">
    <property type="entry name" value="Acyl-CoA dehydrogenase/oxidase, N-terminal domain"/>
    <property type="match status" value="1"/>
</dbReference>
<keyword evidence="4" id="KW-0101">Branched-chain amino acid catabolism</keyword>
<dbReference type="InterPro" id="IPR036250">
    <property type="entry name" value="AcylCo_DH-like_C"/>
</dbReference>
<dbReference type="GO" id="GO:0003995">
    <property type="term" value="F:acyl-CoA dehydrogenase activity"/>
    <property type="evidence" value="ECO:0007669"/>
    <property type="project" value="InterPro"/>
</dbReference>
<evidence type="ECO:0000259" key="9">
    <source>
        <dbReference type="Pfam" id="PF00441"/>
    </source>
</evidence>
<dbReference type="Proteomes" id="UP000551501">
    <property type="component" value="Unassembled WGS sequence"/>
</dbReference>
<evidence type="ECO:0000256" key="7">
    <source>
        <dbReference type="ARBA" id="ARBA00023002"/>
    </source>
</evidence>
<dbReference type="InterPro" id="IPR046373">
    <property type="entry name" value="Acyl-CoA_Oxase/DH_mid-dom_sf"/>
</dbReference>
<comment type="pathway">
    <text evidence="2">Amino-acid degradation; L-valine degradation.</text>
</comment>
<dbReference type="FunFam" id="1.20.140.10:FF:000001">
    <property type="entry name" value="Acyl-CoA dehydrogenase"/>
    <property type="match status" value="1"/>
</dbReference>
<keyword evidence="5 8" id="KW-0285">Flavoprotein</keyword>
<dbReference type="InterPro" id="IPR006091">
    <property type="entry name" value="Acyl-CoA_Oxase/DH_mid-dom"/>
</dbReference>
<evidence type="ECO:0000256" key="4">
    <source>
        <dbReference type="ARBA" id="ARBA00022456"/>
    </source>
</evidence>
<evidence type="ECO:0000259" key="10">
    <source>
        <dbReference type="Pfam" id="PF02770"/>
    </source>
</evidence>
<comment type="caution">
    <text evidence="12">The sequence shown here is derived from an EMBL/GenBank/DDBJ whole genome shotgun (WGS) entry which is preliminary data.</text>
</comment>
<evidence type="ECO:0000256" key="3">
    <source>
        <dbReference type="ARBA" id="ARBA00009347"/>
    </source>
</evidence>
<dbReference type="FunFam" id="1.10.540.10:FF:000026">
    <property type="entry name" value="Acyl-CoA dehydrogenase medium chain"/>
    <property type="match status" value="1"/>
</dbReference>
<dbReference type="PANTHER" id="PTHR43884">
    <property type="entry name" value="ACYL-COA DEHYDROGENASE"/>
    <property type="match status" value="1"/>
</dbReference>
<dbReference type="InterPro" id="IPR009100">
    <property type="entry name" value="AcylCoA_DH/oxidase_NM_dom_sf"/>
</dbReference>
<dbReference type="SUPFAM" id="SSF56645">
    <property type="entry name" value="Acyl-CoA dehydrogenase NM domain-like"/>
    <property type="match status" value="1"/>
</dbReference>
<dbReference type="InterPro" id="IPR037069">
    <property type="entry name" value="AcylCoA_DH/ox_N_sf"/>
</dbReference>
<evidence type="ECO:0000256" key="6">
    <source>
        <dbReference type="ARBA" id="ARBA00022827"/>
    </source>
</evidence>
<keyword evidence="13" id="KW-1185">Reference proteome</keyword>
<evidence type="ECO:0000313" key="13">
    <source>
        <dbReference type="Proteomes" id="UP000551501"/>
    </source>
</evidence>
<dbReference type="Pfam" id="PF02770">
    <property type="entry name" value="Acyl-CoA_dh_M"/>
    <property type="match status" value="1"/>
</dbReference>
<gene>
    <name evidence="12" type="ORF">BKA16_000643</name>
</gene>